<evidence type="ECO:0000313" key="8">
    <source>
        <dbReference type="RefSeq" id="XP_072844986.1"/>
    </source>
</evidence>
<reference evidence="7" key="1">
    <citation type="submission" date="2025-05" db="UniProtKB">
        <authorList>
            <consortium name="RefSeq"/>
        </authorList>
    </citation>
    <scope>NUCLEOTIDE SEQUENCE [LARGE SCALE GENOMIC DNA]</scope>
</reference>
<dbReference type="GO" id="GO:0004867">
    <property type="term" value="F:serine-type endopeptidase inhibitor activity"/>
    <property type="evidence" value="ECO:0007669"/>
    <property type="project" value="UniProtKB-KW"/>
</dbReference>
<dbReference type="Gene3D" id="3.30.60.30">
    <property type="match status" value="3"/>
</dbReference>
<dbReference type="InterPro" id="IPR002350">
    <property type="entry name" value="Kazal_dom"/>
</dbReference>
<dbReference type="Pfam" id="PF00050">
    <property type="entry name" value="Kazal_1"/>
    <property type="match status" value="3"/>
</dbReference>
<reference evidence="8" key="2">
    <citation type="submission" date="2025-08" db="UniProtKB">
        <authorList>
            <consortium name="RefSeq"/>
        </authorList>
    </citation>
    <scope>IDENTIFICATION</scope>
</reference>
<dbReference type="GeneID" id="140704124"/>
<keyword evidence="8" id="KW-0722">Serine protease inhibitor</keyword>
<dbReference type="PANTHER" id="PTHR21312">
    <property type="entry name" value="SERINE PROTEASE INHIBITOR"/>
    <property type="match status" value="1"/>
</dbReference>
<evidence type="ECO:0000256" key="4">
    <source>
        <dbReference type="ARBA" id="ARBA00023157"/>
    </source>
</evidence>
<evidence type="ECO:0000313" key="7">
    <source>
        <dbReference type="Proteomes" id="UP001652642"/>
    </source>
</evidence>
<sequence>MCLEKFKNGGNMNSGEKKQTQNGKNQNGDECYEYRSQMGPGGELSCTRENDPVRDASGYTHSNKCIMCAEKFKKEARDGKTGGRGVNPSGDRVVQGTLSRGNPNERNCNPYGGGLQRGDPNNPCGLGDRIAQGDYRSHTNCGGIGETTYYNERCRKGIFNNREKRNAAKEYKLECSKILADVNKNGTSCSDLWSPVCGSDGKTYSNKCFLCSEIIKSDDILALKHEGECPEVVRGMADCAKYPQTRGKVLCKRSTQEICGTDDVTYSNECMLCDRILKTKSEIGVKNIGPCHKD</sequence>
<dbReference type="InterPro" id="IPR036058">
    <property type="entry name" value="Kazal_dom_sf"/>
</dbReference>
<keyword evidence="2" id="KW-0964">Secreted</keyword>
<dbReference type="SMART" id="SM00280">
    <property type="entry name" value="KAZAL"/>
    <property type="match status" value="3"/>
</dbReference>
<comment type="subcellular location">
    <subcellularLocation>
        <location evidence="1">Secreted</location>
    </subcellularLocation>
</comment>
<protein>
    <submittedName>
        <fullName evidence="8">Serine protease inhibitor Kazal-type 5-like</fullName>
    </submittedName>
</protein>
<feature type="domain" description="Kazal-like" evidence="6">
    <location>
        <begin position="233"/>
        <end position="293"/>
    </location>
</feature>
<proteinExistence type="predicted"/>
<keyword evidence="4" id="KW-1015">Disulfide bond</keyword>
<feature type="compositionally biased region" description="Polar residues" evidence="5">
    <location>
        <begin position="96"/>
        <end position="107"/>
    </location>
</feature>
<evidence type="ECO:0000256" key="2">
    <source>
        <dbReference type="ARBA" id="ARBA00022525"/>
    </source>
</evidence>
<keyword evidence="7" id="KW-1185">Reference proteome</keyword>
<feature type="region of interest" description="Disordered" evidence="5">
    <location>
        <begin position="77"/>
        <end position="116"/>
    </location>
</feature>
<accession>A0ABM5FHV7</accession>
<evidence type="ECO:0000256" key="1">
    <source>
        <dbReference type="ARBA" id="ARBA00004613"/>
    </source>
</evidence>
<name>A0ABM5FHV7_9SAUR</name>
<evidence type="ECO:0000259" key="6">
    <source>
        <dbReference type="PROSITE" id="PS51465"/>
    </source>
</evidence>
<dbReference type="RefSeq" id="XP_072844986.1">
    <property type="nucleotide sequence ID" value="XM_072988885.1"/>
</dbReference>
<dbReference type="PROSITE" id="PS00282">
    <property type="entry name" value="KAZAL_1"/>
    <property type="match status" value="2"/>
</dbReference>
<feature type="region of interest" description="Disordered" evidence="5">
    <location>
        <begin position="1"/>
        <end position="34"/>
    </location>
</feature>
<dbReference type="SUPFAM" id="SSF100895">
    <property type="entry name" value="Kazal-type serine protease inhibitors"/>
    <property type="match status" value="3"/>
</dbReference>
<evidence type="ECO:0000256" key="5">
    <source>
        <dbReference type="SAM" id="MobiDB-lite"/>
    </source>
</evidence>
<keyword evidence="3 8" id="KW-0646">Protease inhibitor</keyword>
<dbReference type="Proteomes" id="UP001652642">
    <property type="component" value="Chromosome 2"/>
</dbReference>
<evidence type="ECO:0000256" key="3">
    <source>
        <dbReference type="ARBA" id="ARBA00022690"/>
    </source>
</evidence>
<dbReference type="PROSITE" id="PS51465">
    <property type="entry name" value="KAZAL_2"/>
    <property type="match status" value="2"/>
</dbReference>
<dbReference type="PANTHER" id="PTHR21312:SF28">
    <property type="entry name" value="OVOINHIBITOR-RELATED"/>
    <property type="match status" value="1"/>
</dbReference>
<organism evidence="7 8">
    <name type="scientific">Pogona vitticeps</name>
    <name type="common">central bearded dragon</name>
    <dbReference type="NCBI Taxonomy" id="103695"/>
    <lineage>
        <taxon>Eukaryota</taxon>
        <taxon>Metazoa</taxon>
        <taxon>Chordata</taxon>
        <taxon>Craniata</taxon>
        <taxon>Vertebrata</taxon>
        <taxon>Euteleostomi</taxon>
        <taxon>Lepidosauria</taxon>
        <taxon>Squamata</taxon>
        <taxon>Bifurcata</taxon>
        <taxon>Unidentata</taxon>
        <taxon>Episquamata</taxon>
        <taxon>Toxicofera</taxon>
        <taxon>Iguania</taxon>
        <taxon>Acrodonta</taxon>
        <taxon>Agamidae</taxon>
        <taxon>Amphibolurinae</taxon>
        <taxon>Pogona</taxon>
    </lineage>
</organism>
<feature type="domain" description="Kazal-like" evidence="6">
    <location>
        <begin position="169"/>
        <end position="231"/>
    </location>
</feature>
<gene>
    <name evidence="8" type="primary">LOC140704124</name>
</gene>
<feature type="compositionally biased region" description="Polar residues" evidence="5">
    <location>
        <begin position="10"/>
        <end position="28"/>
    </location>
</feature>